<feature type="compositionally biased region" description="Polar residues" evidence="1">
    <location>
        <begin position="192"/>
        <end position="205"/>
    </location>
</feature>
<keyword evidence="3" id="KW-1185">Reference proteome</keyword>
<sequence>MSAFNSTSITSTPTRTLKTSASSEELHGTPALDYTRVTSLLNPVDPPVGTRASEFFTQPITIASPAAMTDSRVPAMTDSPASIKTDPAAPAMTDSSGPVGVAVPAAIPAAVPAAVHAVEENTPPAHGMAVDTLIPPVPLLNHSIVNHHAIATVNHPTPVQATTAAPGPILAGSQAEDEDSDDDDDDDDADIGNNNPSSGSNRATLANGTFRCINDEHEECRTGQVTLDLSRKVISDHFGRNKACTRLIKDWPLFCRKHYQRATYNQKLWQARKITLILRQFNIIDQQFPGTKYTVALKKSEENRLNTFSRKIASGLDPEEATAFVAPEKGKHFEAPVEVLREIEQLNYLGQNKTKAEVEECINSIYDMLHGEETDQVPSIEFLPQLDQNGKPFDANDRGKKAKKATPRVSAKGAIQKTSGKTGRGSKKAVGAGIV</sequence>
<dbReference type="EMBL" id="WVTA01000005">
    <property type="protein sequence ID" value="KAK3210316.1"/>
    <property type="molecule type" value="Genomic_DNA"/>
</dbReference>
<feature type="region of interest" description="Disordered" evidence="1">
    <location>
        <begin position="158"/>
        <end position="205"/>
    </location>
</feature>
<feature type="compositionally biased region" description="Acidic residues" evidence="1">
    <location>
        <begin position="175"/>
        <end position="190"/>
    </location>
</feature>
<evidence type="ECO:0000256" key="1">
    <source>
        <dbReference type="SAM" id="MobiDB-lite"/>
    </source>
</evidence>
<dbReference type="AlphaFoldDB" id="A0AAN6M011"/>
<organism evidence="2 3">
    <name type="scientific">Pseudopithomyces chartarum</name>
    <dbReference type="NCBI Taxonomy" id="1892770"/>
    <lineage>
        <taxon>Eukaryota</taxon>
        <taxon>Fungi</taxon>
        <taxon>Dikarya</taxon>
        <taxon>Ascomycota</taxon>
        <taxon>Pezizomycotina</taxon>
        <taxon>Dothideomycetes</taxon>
        <taxon>Pleosporomycetidae</taxon>
        <taxon>Pleosporales</taxon>
        <taxon>Massarineae</taxon>
        <taxon>Didymosphaeriaceae</taxon>
        <taxon>Pseudopithomyces</taxon>
    </lineage>
</organism>
<gene>
    <name evidence="2" type="ORF">GRF29_44g2353936</name>
</gene>
<feature type="region of interest" description="Disordered" evidence="1">
    <location>
        <begin position="385"/>
        <end position="435"/>
    </location>
</feature>
<evidence type="ECO:0000313" key="3">
    <source>
        <dbReference type="Proteomes" id="UP001280581"/>
    </source>
</evidence>
<name>A0AAN6M011_9PLEO</name>
<evidence type="ECO:0000313" key="2">
    <source>
        <dbReference type="EMBL" id="KAK3210316.1"/>
    </source>
</evidence>
<reference evidence="2 3" key="1">
    <citation type="submission" date="2021-02" db="EMBL/GenBank/DDBJ databases">
        <title>Genome assembly of Pseudopithomyces chartarum.</title>
        <authorList>
            <person name="Jauregui R."/>
            <person name="Singh J."/>
            <person name="Voisey C."/>
        </authorList>
    </citation>
    <scope>NUCLEOTIDE SEQUENCE [LARGE SCALE GENOMIC DNA]</scope>
    <source>
        <strain evidence="2 3">AGR01</strain>
    </source>
</reference>
<protein>
    <submittedName>
        <fullName evidence="2">Uncharacterized protein</fullName>
    </submittedName>
</protein>
<dbReference type="Proteomes" id="UP001280581">
    <property type="component" value="Unassembled WGS sequence"/>
</dbReference>
<feature type="compositionally biased region" description="Polar residues" evidence="1">
    <location>
        <begin position="1"/>
        <end position="23"/>
    </location>
</feature>
<comment type="caution">
    <text evidence="2">The sequence shown here is derived from an EMBL/GenBank/DDBJ whole genome shotgun (WGS) entry which is preliminary data.</text>
</comment>
<feature type="region of interest" description="Disordered" evidence="1">
    <location>
        <begin position="1"/>
        <end position="25"/>
    </location>
</feature>
<proteinExistence type="predicted"/>
<accession>A0AAN6M011</accession>